<dbReference type="Gene3D" id="2.10.109.10">
    <property type="entry name" value="Umud Fragment, subunit A"/>
    <property type="match status" value="1"/>
</dbReference>
<sequence length="168" mass="19056">MKILSCSTIIFIITLCVYLFDIQINTTSSIPIGIYTLDRNKGILGNNKTILFCLSNEYVEIAKTRGYLPVGKCKNGLSPIGKTIVASENDFVEITNEGIYVNGKLLPKTKPVPYDKNRQKLTYSKIKRILNKDEFLVASLKKDSFDSRYYGIVYRNEILGILKELFVI</sequence>
<dbReference type="Proteomes" id="UP000242432">
    <property type="component" value="Unassembled WGS sequence"/>
</dbReference>
<feature type="domain" description="Peptidase S26" evidence="6">
    <location>
        <begin position="78"/>
        <end position="163"/>
    </location>
</feature>
<keyword evidence="4" id="KW-0574">Periplasm</keyword>
<dbReference type="InterPro" id="IPR019533">
    <property type="entry name" value="Peptidase_S26"/>
</dbReference>
<dbReference type="GO" id="GO:0042597">
    <property type="term" value="C:periplasmic space"/>
    <property type="evidence" value="ECO:0007669"/>
    <property type="project" value="UniProtKB-SubCell"/>
</dbReference>
<keyword evidence="5" id="KW-0184">Conjugation</keyword>
<dbReference type="InterPro" id="IPR036286">
    <property type="entry name" value="LexA/Signal_pep-like_sf"/>
</dbReference>
<dbReference type="EMBL" id="FUXX01000024">
    <property type="protein sequence ID" value="SKA64065.1"/>
    <property type="molecule type" value="Genomic_DNA"/>
</dbReference>
<organism evidence="7 8">
    <name type="scientific">Succinivibrio dextrinosolvens DSM 3072</name>
    <dbReference type="NCBI Taxonomy" id="1123324"/>
    <lineage>
        <taxon>Bacteria</taxon>
        <taxon>Pseudomonadati</taxon>
        <taxon>Pseudomonadota</taxon>
        <taxon>Gammaproteobacteria</taxon>
        <taxon>Aeromonadales</taxon>
        <taxon>Succinivibrionaceae</taxon>
        <taxon>Succinivibrio</taxon>
    </lineage>
</organism>
<evidence type="ECO:0000313" key="7">
    <source>
        <dbReference type="EMBL" id="SKA64065.1"/>
    </source>
</evidence>
<gene>
    <name evidence="7" type="ORF">SAMN02745213_01482</name>
</gene>
<dbReference type="AlphaFoldDB" id="A0A1T4VGH6"/>
<name>A0A1T4VGH6_9GAMM</name>
<evidence type="ECO:0000313" key="8">
    <source>
        <dbReference type="Proteomes" id="UP000242432"/>
    </source>
</evidence>
<reference evidence="8" key="1">
    <citation type="submission" date="2017-02" db="EMBL/GenBank/DDBJ databases">
        <authorList>
            <person name="Varghese N."/>
            <person name="Submissions S."/>
        </authorList>
    </citation>
    <scope>NUCLEOTIDE SEQUENCE [LARGE SCALE GENOMIC DNA]</scope>
    <source>
        <strain evidence="8">DSM 3072</strain>
    </source>
</reference>
<dbReference type="GO" id="GO:0006465">
    <property type="term" value="P:signal peptide processing"/>
    <property type="evidence" value="ECO:0007669"/>
    <property type="project" value="InterPro"/>
</dbReference>
<dbReference type="GO" id="GO:0004252">
    <property type="term" value="F:serine-type endopeptidase activity"/>
    <property type="evidence" value="ECO:0007669"/>
    <property type="project" value="InterPro"/>
</dbReference>
<proteinExistence type="inferred from homology"/>
<dbReference type="RefSeq" id="WP_078928920.1">
    <property type="nucleotide sequence ID" value="NZ_FUXX01000024.1"/>
</dbReference>
<evidence type="ECO:0000256" key="4">
    <source>
        <dbReference type="ARBA" id="ARBA00022764"/>
    </source>
</evidence>
<comment type="subcellular location">
    <subcellularLocation>
        <location evidence="1">Periplasm</location>
    </subcellularLocation>
</comment>
<evidence type="ECO:0000256" key="3">
    <source>
        <dbReference type="ARBA" id="ARBA00022729"/>
    </source>
</evidence>
<evidence type="ECO:0000256" key="5">
    <source>
        <dbReference type="ARBA" id="ARBA00022971"/>
    </source>
</evidence>
<dbReference type="InterPro" id="IPR014139">
    <property type="entry name" value="Peptidase_S26C_TraF"/>
</dbReference>
<keyword evidence="3" id="KW-0732">Signal</keyword>
<accession>A0A1T4VGH6</accession>
<evidence type="ECO:0000259" key="6">
    <source>
        <dbReference type="Pfam" id="PF10502"/>
    </source>
</evidence>
<dbReference type="NCBIfam" id="TIGR02771">
    <property type="entry name" value="TraF_Ti"/>
    <property type="match status" value="1"/>
</dbReference>
<dbReference type="SUPFAM" id="SSF51306">
    <property type="entry name" value="LexA/Signal peptidase"/>
    <property type="match status" value="1"/>
</dbReference>
<comment type="similarity">
    <text evidence="2">Belongs to the peptidase S26C family.</text>
</comment>
<protein>
    <submittedName>
        <fullName evidence="7">Conjugative transfer signal peptidase TraF</fullName>
    </submittedName>
</protein>
<keyword evidence="8" id="KW-1185">Reference proteome</keyword>
<evidence type="ECO:0000256" key="1">
    <source>
        <dbReference type="ARBA" id="ARBA00004418"/>
    </source>
</evidence>
<evidence type="ECO:0000256" key="2">
    <source>
        <dbReference type="ARBA" id="ARBA00005849"/>
    </source>
</evidence>
<dbReference type="Pfam" id="PF10502">
    <property type="entry name" value="Peptidase_S26"/>
    <property type="match status" value="1"/>
</dbReference>